<evidence type="ECO:0000313" key="6">
    <source>
        <dbReference type="EMBL" id="KXB37222.1"/>
    </source>
</evidence>
<dbReference type="PATRIC" id="fig|87541.4.peg.664"/>
<dbReference type="GO" id="GO:0031419">
    <property type="term" value="F:cobalamin binding"/>
    <property type="evidence" value="ECO:0007669"/>
    <property type="project" value="UniProtKB-KW"/>
</dbReference>
<dbReference type="GO" id="GO:0004748">
    <property type="term" value="F:ribonucleoside-diphosphate reductase activity, thioredoxin disulfide as acceptor"/>
    <property type="evidence" value="ECO:0007669"/>
    <property type="project" value="TreeGrafter"/>
</dbReference>
<evidence type="ECO:0000313" key="7">
    <source>
        <dbReference type="Proteomes" id="UP000070422"/>
    </source>
</evidence>
<evidence type="ECO:0000256" key="3">
    <source>
        <dbReference type="ARBA" id="ARBA00023002"/>
    </source>
</evidence>
<accession>A0A133Y1Z8</accession>
<protein>
    <recommendedName>
        <fullName evidence="5">Ribonucleotide reductase large subunit C-terminal domain-containing protein</fullName>
    </recommendedName>
</protein>
<dbReference type="PANTHER" id="PTHR43371:SF1">
    <property type="entry name" value="RIBONUCLEOSIDE-DIPHOSPHATE REDUCTASE"/>
    <property type="match status" value="1"/>
</dbReference>
<evidence type="ECO:0000256" key="2">
    <source>
        <dbReference type="ARBA" id="ARBA00022628"/>
    </source>
</evidence>
<dbReference type="Gene3D" id="3.20.70.20">
    <property type="match status" value="1"/>
</dbReference>
<reference evidence="6 7" key="1">
    <citation type="submission" date="2016-01" db="EMBL/GenBank/DDBJ databases">
        <authorList>
            <person name="Oliw E.H."/>
        </authorList>
    </citation>
    <scope>NUCLEOTIDE SEQUENCE [LARGE SCALE GENOMIC DNA]</scope>
    <source>
        <strain evidence="6 7">KA00635</strain>
    </source>
</reference>
<proteinExistence type="predicted"/>
<keyword evidence="3" id="KW-0560">Oxidoreductase</keyword>
<evidence type="ECO:0000256" key="4">
    <source>
        <dbReference type="ARBA" id="ARBA00023285"/>
    </source>
</evidence>
<keyword evidence="4" id="KW-0170">Cobalt</keyword>
<evidence type="ECO:0000259" key="5">
    <source>
        <dbReference type="Pfam" id="PF02867"/>
    </source>
</evidence>
<dbReference type="InterPro" id="IPR000788">
    <property type="entry name" value="RNR_lg_C"/>
</dbReference>
<name>A0A133Y1Z8_9LACT</name>
<dbReference type="AlphaFoldDB" id="A0A133Y1Z8"/>
<dbReference type="PANTHER" id="PTHR43371">
    <property type="entry name" value="VITAMIN B12-DEPENDENT RIBONUCLEOTIDE REDUCTASE"/>
    <property type="match status" value="1"/>
</dbReference>
<gene>
    <name evidence="6" type="ORF">HMPREF3187_00663</name>
</gene>
<comment type="cofactor">
    <cofactor evidence="1">
        <name>adenosylcob(III)alamin</name>
        <dbReference type="ChEBI" id="CHEBI:18408"/>
    </cofactor>
</comment>
<dbReference type="Proteomes" id="UP000070422">
    <property type="component" value="Unassembled WGS sequence"/>
</dbReference>
<sequence length="55" mass="6164">MDKKVVATNPCGEQPFAPYSVCNLGAINLAQMANKKEHTVNFERLKQTVRTAIRM</sequence>
<dbReference type="Pfam" id="PF02867">
    <property type="entry name" value="Ribonuc_red_lgC"/>
    <property type="match status" value="1"/>
</dbReference>
<dbReference type="SUPFAM" id="SSF51998">
    <property type="entry name" value="PFL-like glycyl radical enzymes"/>
    <property type="match status" value="1"/>
</dbReference>
<keyword evidence="2" id="KW-0846">Cobalamin</keyword>
<evidence type="ECO:0000256" key="1">
    <source>
        <dbReference type="ARBA" id="ARBA00001922"/>
    </source>
</evidence>
<dbReference type="InterPro" id="IPR050862">
    <property type="entry name" value="RdRp_reductase_class-2"/>
</dbReference>
<feature type="domain" description="Ribonucleotide reductase large subunit C-terminal" evidence="5">
    <location>
        <begin position="3"/>
        <end position="55"/>
    </location>
</feature>
<comment type="caution">
    <text evidence="6">The sequence shown here is derived from an EMBL/GenBank/DDBJ whole genome shotgun (WGS) entry which is preliminary data.</text>
</comment>
<dbReference type="EMBL" id="LSCQ01000031">
    <property type="protein sequence ID" value="KXB37222.1"/>
    <property type="molecule type" value="Genomic_DNA"/>
</dbReference>
<organism evidence="6 7">
    <name type="scientific">Aerococcus christensenii</name>
    <dbReference type="NCBI Taxonomy" id="87541"/>
    <lineage>
        <taxon>Bacteria</taxon>
        <taxon>Bacillati</taxon>
        <taxon>Bacillota</taxon>
        <taxon>Bacilli</taxon>
        <taxon>Lactobacillales</taxon>
        <taxon>Aerococcaceae</taxon>
        <taxon>Aerococcus</taxon>
    </lineage>
</organism>